<dbReference type="SUPFAM" id="SSF49313">
    <property type="entry name" value="Cadherin-like"/>
    <property type="match status" value="1"/>
</dbReference>
<dbReference type="Gene3D" id="3.40.50.200">
    <property type="entry name" value="Peptidase S8/S53 domain"/>
    <property type="match status" value="1"/>
</dbReference>
<dbReference type="PROSITE" id="PS00138">
    <property type="entry name" value="SUBTILASE_SER"/>
    <property type="match status" value="1"/>
</dbReference>
<dbReference type="GO" id="GO:0004252">
    <property type="term" value="F:serine-type endopeptidase activity"/>
    <property type="evidence" value="ECO:0007669"/>
    <property type="project" value="UniProtKB-UniRule"/>
</dbReference>
<dbReference type="SMART" id="SM00020">
    <property type="entry name" value="Tryp_SPc"/>
    <property type="match status" value="1"/>
</dbReference>
<dbReference type="InterPro" id="IPR023827">
    <property type="entry name" value="Peptidase_S8_Asp-AS"/>
</dbReference>
<dbReference type="Pfam" id="PF00082">
    <property type="entry name" value="Peptidase_S8"/>
    <property type="match status" value="1"/>
</dbReference>
<dbReference type="SUPFAM" id="SSF52743">
    <property type="entry name" value="Subtilisin-like"/>
    <property type="match status" value="1"/>
</dbReference>
<dbReference type="CDD" id="cd00190">
    <property type="entry name" value="Tryp_SPc"/>
    <property type="match status" value="1"/>
</dbReference>
<dbReference type="SUPFAM" id="SSF50494">
    <property type="entry name" value="Trypsin-like serine proteases"/>
    <property type="match status" value="1"/>
</dbReference>
<feature type="domain" description="Peptidase S1" evidence="8">
    <location>
        <begin position="444"/>
        <end position="669"/>
    </location>
</feature>
<dbReference type="InterPro" id="IPR001254">
    <property type="entry name" value="Trypsin_dom"/>
</dbReference>
<dbReference type="InterPro" id="IPR033116">
    <property type="entry name" value="TRYPSIN_SER"/>
</dbReference>
<comment type="similarity">
    <text evidence="1 5 6">Belongs to the peptidase S8 family.</text>
</comment>
<feature type="chain" id="PRO_5035157949" description="Peptidase S1 domain-containing protein" evidence="7">
    <location>
        <begin position="27"/>
        <end position="834"/>
    </location>
</feature>
<dbReference type="EMBL" id="BONJ01000019">
    <property type="protein sequence ID" value="GIG15140.1"/>
    <property type="molecule type" value="Genomic_DNA"/>
</dbReference>
<dbReference type="PANTHER" id="PTHR43806">
    <property type="entry name" value="PEPTIDASE S8"/>
    <property type="match status" value="1"/>
</dbReference>
<name>A0A8J3LAE0_9ACTN</name>
<dbReference type="PRINTS" id="PR00723">
    <property type="entry name" value="SUBTILISIN"/>
</dbReference>
<organism evidence="9 10">
    <name type="scientific">Catellatospora methionotrophica</name>
    <dbReference type="NCBI Taxonomy" id="121620"/>
    <lineage>
        <taxon>Bacteria</taxon>
        <taxon>Bacillati</taxon>
        <taxon>Actinomycetota</taxon>
        <taxon>Actinomycetes</taxon>
        <taxon>Micromonosporales</taxon>
        <taxon>Micromonosporaceae</taxon>
        <taxon>Catellatospora</taxon>
    </lineage>
</organism>
<dbReference type="InterPro" id="IPR022398">
    <property type="entry name" value="Peptidase_S8_His-AS"/>
</dbReference>
<evidence type="ECO:0000313" key="10">
    <source>
        <dbReference type="Proteomes" id="UP000660339"/>
    </source>
</evidence>
<dbReference type="Pfam" id="PF05345">
    <property type="entry name" value="He_PIG"/>
    <property type="match status" value="1"/>
</dbReference>
<evidence type="ECO:0000313" key="9">
    <source>
        <dbReference type="EMBL" id="GIG15140.1"/>
    </source>
</evidence>
<evidence type="ECO:0000256" key="6">
    <source>
        <dbReference type="RuleBase" id="RU003355"/>
    </source>
</evidence>
<feature type="active site" description="Charge relay system" evidence="5">
    <location>
        <position position="159"/>
    </location>
</feature>
<dbReference type="RefSeq" id="WP_203671413.1">
    <property type="nucleotide sequence ID" value="NZ_BAAATT010000005.1"/>
</dbReference>
<sequence>MRTPRMLAAAGLAALLLALTPGSAWAEPEAPVRVQARKPVAGSYLITLKPSALAAQDVRASAQAAVARYGGTLHSVYTRTMTGYALEGLSERAARRIAARPEVEAVTQSGTAGIATGVTQPNPPNWGLDRVDQADLPLDRAYHYDDAAAGQGVNIYVVDTGIRFTHSEFEGRAKLGTDFVSPSTSGGDCHGHGTHVSGIAAGKTYGVAKKANLWSVRVLGCNGMGQDIDVARAAEWITANAQKPAVVNLSVYTDDPDVAADAIRSSIQSGIQWSLITGNNGSNACNYGPGGQIPEALQVGNVTSNDTKAGDSNYGTCMDLHAPGSNILSAYHSSDTATTTMSGTSMAAPHVAGAVARHLSTTPGATPAQVHSWIMDNATTGTLTGLPSGTPNKLLYLPGDDDPTPPTGDFSLSASPASATVQAGGTATTRIAASAVQGGAVPQVVGGTPTTVEANPFMISQRREGSSFPGQQSCSSTLMGPRTVLTAAHCLLESPGRKWYVYGATNLNDPGFTAEIASYWTHPSYSHWSEGADVAVVTLDRDVPVPAGMTYPTLNTSTASNAPGTMGVSIGWGKIGANTYSDVLRKASIPVAPDSGCQGRYTGQYKTPAMICTGYADGHAAACQGDSGGPFLVGNTVVGVFSWMSTACDWYAVYTRVSTYAADIAPHLPGGNDPPAGDITLTASGLPTGATASFSPTAIEVGGSSTLSVSTTAGTPAGTYAVTVTGNDGQSSAQTTFTLTVQGGGTPGNLTITNPGVQTSYVGRPVSLTVRAAGGTTPYRFTATGLPGGLSINQSTGVISGTPTTWQNANPTVTVTDAAGKTAKATFYWFIFPA</sequence>
<dbReference type="PROSITE" id="PS50240">
    <property type="entry name" value="TRYPSIN_DOM"/>
    <property type="match status" value="1"/>
</dbReference>
<dbReference type="CDD" id="cd04077">
    <property type="entry name" value="Peptidases_S8_PCSK9_ProteinaseK_like"/>
    <property type="match status" value="1"/>
</dbReference>
<dbReference type="InterPro" id="IPR018114">
    <property type="entry name" value="TRYPSIN_HIS"/>
</dbReference>
<dbReference type="Gene3D" id="2.40.10.10">
    <property type="entry name" value="Trypsin-like serine proteases"/>
    <property type="match status" value="2"/>
</dbReference>
<feature type="active site" description="Charge relay system" evidence="5">
    <location>
        <position position="345"/>
    </location>
</feature>
<dbReference type="InterPro" id="IPR050131">
    <property type="entry name" value="Peptidase_S8_subtilisin-like"/>
</dbReference>
<evidence type="ECO:0000256" key="2">
    <source>
        <dbReference type="ARBA" id="ARBA00022670"/>
    </source>
</evidence>
<evidence type="ECO:0000256" key="5">
    <source>
        <dbReference type="PROSITE-ProRule" id="PRU01240"/>
    </source>
</evidence>
<evidence type="ECO:0000256" key="4">
    <source>
        <dbReference type="ARBA" id="ARBA00022825"/>
    </source>
</evidence>
<comment type="caution">
    <text evidence="9">The sequence shown here is derived from an EMBL/GenBank/DDBJ whole genome shotgun (WGS) entry which is preliminary data.</text>
</comment>
<dbReference type="InterPro" id="IPR015919">
    <property type="entry name" value="Cadherin-like_sf"/>
</dbReference>
<evidence type="ECO:0000259" key="8">
    <source>
        <dbReference type="PROSITE" id="PS50240"/>
    </source>
</evidence>
<keyword evidence="7" id="KW-0732">Signal</keyword>
<reference evidence="9" key="1">
    <citation type="submission" date="2021-01" db="EMBL/GenBank/DDBJ databases">
        <title>Whole genome shotgun sequence of Catellatospora methionotrophica NBRC 14553.</title>
        <authorList>
            <person name="Komaki H."/>
            <person name="Tamura T."/>
        </authorList>
    </citation>
    <scope>NUCLEOTIDE SEQUENCE</scope>
    <source>
        <strain evidence="9">NBRC 14553</strain>
    </source>
</reference>
<dbReference type="PROSITE" id="PS00136">
    <property type="entry name" value="SUBTILASE_ASP"/>
    <property type="match status" value="1"/>
</dbReference>
<dbReference type="PROSITE" id="PS00137">
    <property type="entry name" value="SUBTILASE_HIS"/>
    <property type="match status" value="1"/>
</dbReference>
<accession>A0A8J3LAE0</accession>
<dbReference type="InterPro" id="IPR015500">
    <property type="entry name" value="Peptidase_S8_subtilisin-rel"/>
</dbReference>
<evidence type="ECO:0000256" key="1">
    <source>
        <dbReference type="ARBA" id="ARBA00011073"/>
    </source>
</evidence>
<dbReference type="GO" id="GO:0005615">
    <property type="term" value="C:extracellular space"/>
    <property type="evidence" value="ECO:0007669"/>
    <property type="project" value="TreeGrafter"/>
</dbReference>
<evidence type="ECO:0000256" key="3">
    <source>
        <dbReference type="ARBA" id="ARBA00022801"/>
    </source>
</evidence>
<dbReference type="PROSITE" id="PS00134">
    <property type="entry name" value="TRYPSIN_HIS"/>
    <property type="match status" value="1"/>
</dbReference>
<dbReference type="InterPro" id="IPR043504">
    <property type="entry name" value="Peptidase_S1_PA_chymotrypsin"/>
</dbReference>
<dbReference type="Proteomes" id="UP000660339">
    <property type="component" value="Unassembled WGS sequence"/>
</dbReference>
<dbReference type="InterPro" id="IPR013783">
    <property type="entry name" value="Ig-like_fold"/>
</dbReference>
<dbReference type="InterPro" id="IPR009003">
    <property type="entry name" value="Peptidase_S1_PA"/>
</dbReference>
<dbReference type="GO" id="GO:0016020">
    <property type="term" value="C:membrane"/>
    <property type="evidence" value="ECO:0007669"/>
    <property type="project" value="InterPro"/>
</dbReference>
<dbReference type="FunFam" id="3.40.50.200:FF:000014">
    <property type="entry name" value="Proteinase K"/>
    <property type="match status" value="1"/>
</dbReference>
<feature type="signal peptide" evidence="7">
    <location>
        <begin position="1"/>
        <end position="26"/>
    </location>
</feature>
<dbReference type="InterPro" id="IPR034193">
    <property type="entry name" value="PCSK9_ProteinaseK-like"/>
</dbReference>
<keyword evidence="4 5" id="KW-0720">Serine protease</keyword>
<proteinExistence type="inferred from homology"/>
<dbReference type="PROSITE" id="PS51892">
    <property type="entry name" value="SUBTILASE"/>
    <property type="match status" value="1"/>
</dbReference>
<protein>
    <recommendedName>
        <fullName evidence="8">Peptidase S1 domain-containing protein</fullName>
    </recommendedName>
</protein>
<keyword evidence="2 5" id="KW-0645">Protease</keyword>
<dbReference type="GO" id="GO:0005975">
    <property type="term" value="P:carbohydrate metabolic process"/>
    <property type="evidence" value="ECO:0007669"/>
    <property type="project" value="UniProtKB-ARBA"/>
</dbReference>
<dbReference type="GO" id="GO:0006508">
    <property type="term" value="P:proteolysis"/>
    <property type="evidence" value="ECO:0007669"/>
    <property type="project" value="UniProtKB-KW"/>
</dbReference>
<dbReference type="PROSITE" id="PS00135">
    <property type="entry name" value="TRYPSIN_SER"/>
    <property type="match status" value="1"/>
</dbReference>
<feature type="active site" description="Charge relay system" evidence="5">
    <location>
        <position position="192"/>
    </location>
</feature>
<dbReference type="AlphaFoldDB" id="A0A8J3LAE0"/>
<dbReference type="GO" id="GO:0005509">
    <property type="term" value="F:calcium ion binding"/>
    <property type="evidence" value="ECO:0007669"/>
    <property type="project" value="InterPro"/>
</dbReference>
<keyword evidence="10" id="KW-1185">Reference proteome</keyword>
<dbReference type="Pfam" id="PF00089">
    <property type="entry name" value="Trypsin"/>
    <property type="match status" value="1"/>
</dbReference>
<dbReference type="InterPro" id="IPR023828">
    <property type="entry name" value="Peptidase_S8_Ser-AS"/>
</dbReference>
<dbReference type="Gene3D" id="2.60.40.10">
    <property type="entry name" value="Immunoglobulins"/>
    <property type="match status" value="2"/>
</dbReference>
<evidence type="ECO:0000256" key="7">
    <source>
        <dbReference type="SAM" id="SignalP"/>
    </source>
</evidence>
<gene>
    <name evidence="9" type="ORF">Cme02nite_34720</name>
</gene>
<dbReference type="PANTHER" id="PTHR43806:SF11">
    <property type="entry name" value="CEREVISIN-RELATED"/>
    <property type="match status" value="1"/>
</dbReference>
<dbReference type="InterPro" id="IPR036852">
    <property type="entry name" value="Peptidase_S8/S53_dom_sf"/>
</dbReference>
<keyword evidence="3 5" id="KW-0378">Hydrolase</keyword>
<dbReference type="InterPro" id="IPR000209">
    <property type="entry name" value="Peptidase_S8/S53_dom"/>
</dbReference>